<dbReference type="Proteomes" id="UP000093514">
    <property type="component" value="Unassembled WGS sequence"/>
</dbReference>
<dbReference type="Pfam" id="PF04657">
    <property type="entry name" value="DMT_YdcZ"/>
    <property type="match status" value="1"/>
</dbReference>
<keyword evidence="1" id="KW-0812">Transmembrane</keyword>
<reference evidence="2 3" key="2">
    <citation type="submission" date="2016-08" db="EMBL/GenBank/DDBJ databases">
        <title>Orenia metallireducens sp. nov. strain Z6, a Novel Metal-reducing Firmicute from the Deep Subsurface.</title>
        <authorList>
            <person name="Maxim B.I."/>
            <person name="Kenneth K."/>
            <person name="Flynn T.M."/>
            <person name="Oloughlin E.J."/>
            <person name="Locke R.A."/>
            <person name="Weber J.R."/>
            <person name="Egan S.M."/>
            <person name="Mackie R.I."/>
            <person name="Cann I.K."/>
        </authorList>
    </citation>
    <scope>NUCLEOTIDE SEQUENCE [LARGE SCALE GENOMIC DNA]</scope>
    <source>
        <strain evidence="2 3">Z6</strain>
    </source>
</reference>
<keyword evidence="1" id="KW-0472">Membrane</keyword>
<name>A0A1C0A8C4_9FIRM</name>
<sequence length="147" mass="15461">MEGILFIIVAAVSGLAMAVQGSLNSVLGKIVGQLEATFVVHVIATVLVAVLVFVLSIGKGDLSQLPEAPWYTYLGGVLNIIILYGVMFSIPNLGVANATTAIVAGQILTAILIDHFGLFGLEKIGFQWVQVIGLILLAVGIKLLYVK</sequence>
<keyword evidence="3" id="KW-1185">Reference proteome</keyword>
<evidence type="ECO:0000313" key="2">
    <source>
        <dbReference type="EMBL" id="OCL26513.1"/>
    </source>
</evidence>
<feature type="transmembrane region" description="Helical" evidence="1">
    <location>
        <begin position="38"/>
        <end position="58"/>
    </location>
</feature>
<gene>
    <name evidence="2" type="ORF">U472_10990</name>
</gene>
<dbReference type="InterPro" id="IPR006750">
    <property type="entry name" value="YdcZ"/>
</dbReference>
<dbReference type="RefSeq" id="WP_068718416.1">
    <property type="nucleotide sequence ID" value="NZ_LWDV01000009.1"/>
</dbReference>
<dbReference type="OrthoDB" id="9789346at2"/>
<accession>A0A1C0A8C4</accession>
<feature type="transmembrane region" description="Helical" evidence="1">
    <location>
        <begin position="70"/>
        <end position="88"/>
    </location>
</feature>
<proteinExistence type="predicted"/>
<dbReference type="PANTHER" id="PTHR34821">
    <property type="entry name" value="INNER MEMBRANE PROTEIN YDCZ"/>
    <property type="match status" value="1"/>
</dbReference>
<dbReference type="AlphaFoldDB" id="A0A1C0A8C4"/>
<organism evidence="2 3">
    <name type="scientific">Orenia metallireducens</name>
    <dbReference type="NCBI Taxonomy" id="1413210"/>
    <lineage>
        <taxon>Bacteria</taxon>
        <taxon>Bacillati</taxon>
        <taxon>Bacillota</taxon>
        <taxon>Clostridia</taxon>
        <taxon>Halanaerobiales</taxon>
        <taxon>Halobacteroidaceae</taxon>
        <taxon>Orenia</taxon>
    </lineage>
</organism>
<dbReference type="PANTHER" id="PTHR34821:SF2">
    <property type="entry name" value="INNER MEMBRANE PROTEIN YDCZ"/>
    <property type="match status" value="1"/>
</dbReference>
<dbReference type="EMBL" id="LWDV01000009">
    <property type="protein sequence ID" value="OCL26513.1"/>
    <property type="molecule type" value="Genomic_DNA"/>
</dbReference>
<comment type="caution">
    <text evidence="2">The sequence shown here is derived from an EMBL/GenBank/DDBJ whole genome shotgun (WGS) entry which is preliminary data.</text>
</comment>
<dbReference type="GO" id="GO:0005886">
    <property type="term" value="C:plasma membrane"/>
    <property type="evidence" value="ECO:0007669"/>
    <property type="project" value="TreeGrafter"/>
</dbReference>
<protein>
    <recommendedName>
        <fullName evidence="4">Transporter family-2 protein</fullName>
    </recommendedName>
</protein>
<reference evidence="3" key="1">
    <citation type="submission" date="2016-07" db="EMBL/GenBank/DDBJ databases">
        <authorList>
            <person name="Florea S."/>
            <person name="Webb J.S."/>
            <person name="Jaromczyk J."/>
            <person name="Schardl C.L."/>
        </authorList>
    </citation>
    <scope>NUCLEOTIDE SEQUENCE [LARGE SCALE GENOMIC DNA]</scope>
    <source>
        <strain evidence="3">Z6</strain>
    </source>
</reference>
<feature type="transmembrane region" description="Helical" evidence="1">
    <location>
        <begin position="125"/>
        <end position="145"/>
    </location>
</feature>
<evidence type="ECO:0000256" key="1">
    <source>
        <dbReference type="SAM" id="Phobius"/>
    </source>
</evidence>
<feature type="transmembrane region" description="Helical" evidence="1">
    <location>
        <begin position="94"/>
        <end position="113"/>
    </location>
</feature>
<keyword evidence="1" id="KW-1133">Transmembrane helix</keyword>
<evidence type="ECO:0000313" key="3">
    <source>
        <dbReference type="Proteomes" id="UP000093514"/>
    </source>
</evidence>
<evidence type="ECO:0008006" key="4">
    <source>
        <dbReference type="Google" id="ProtNLM"/>
    </source>
</evidence>